<evidence type="ECO:0000256" key="3">
    <source>
        <dbReference type="ARBA" id="ARBA00016259"/>
    </source>
</evidence>
<keyword evidence="10" id="KW-1185">Reference proteome</keyword>
<dbReference type="Pfam" id="PF00076">
    <property type="entry name" value="RRM_1"/>
    <property type="match status" value="1"/>
</dbReference>
<evidence type="ECO:0000256" key="7">
    <source>
        <dbReference type="SAM" id="MobiDB-lite"/>
    </source>
</evidence>
<feature type="compositionally biased region" description="Low complexity" evidence="7">
    <location>
        <begin position="452"/>
        <end position="466"/>
    </location>
</feature>
<dbReference type="Gene3D" id="3.30.70.330">
    <property type="match status" value="1"/>
</dbReference>
<feature type="compositionally biased region" description="Basic and acidic residues" evidence="7">
    <location>
        <begin position="553"/>
        <end position="562"/>
    </location>
</feature>
<dbReference type="SUPFAM" id="SSF54928">
    <property type="entry name" value="RNA-binding domain, RBD"/>
    <property type="match status" value="1"/>
</dbReference>
<gene>
    <name evidence="9" type="ORF">D915_009657</name>
</gene>
<comment type="subcellular location">
    <subcellularLocation>
        <location evidence="1">Nucleus</location>
    </subcellularLocation>
</comment>
<dbReference type="InterPro" id="IPR012677">
    <property type="entry name" value="Nucleotide-bd_a/b_plait_sf"/>
</dbReference>
<feature type="region of interest" description="Disordered" evidence="7">
    <location>
        <begin position="159"/>
        <end position="200"/>
    </location>
</feature>
<dbReference type="GO" id="GO:0006397">
    <property type="term" value="P:mRNA processing"/>
    <property type="evidence" value="ECO:0007669"/>
    <property type="project" value="UniProtKB-KW"/>
</dbReference>
<feature type="compositionally biased region" description="Basic residues" evidence="7">
    <location>
        <begin position="474"/>
        <end position="503"/>
    </location>
</feature>
<comment type="caution">
    <text evidence="9">The sequence shown here is derived from an EMBL/GenBank/DDBJ whole genome shotgun (WGS) entry which is preliminary data.</text>
</comment>
<evidence type="ECO:0000256" key="4">
    <source>
        <dbReference type="ARBA" id="ARBA00022664"/>
    </source>
</evidence>
<dbReference type="GO" id="GO:0005634">
    <property type="term" value="C:nucleus"/>
    <property type="evidence" value="ECO:0007669"/>
    <property type="project" value="UniProtKB-SubCell"/>
</dbReference>
<dbReference type="GO" id="GO:0003723">
    <property type="term" value="F:RNA binding"/>
    <property type="evidence" value="ECO:0007669"/>
    <property type="project" value="UniProtKB-UniRule"/>
</dbReference>
<dbReference type="InterPro" id="IPR035979">
    <property type="entry name" value="RBD_domain_sf"/>
</dbReference>
<dbReference type="InterPro" id="IPR000504">
    <property type="entry name" value="RRM_dom"/>
</dbReference>
<keyword evidence="6" id="KW-0694">RNA-binding</keyword>
<dbReference type="InterPro" id="IPR057951">
    <property type="entry name" value="CPSF6/7_RSLD_N"/>
</dbReference>
<dbReference type="AlphaFoldDB" id="A0A4E0QWU1"/>
<feature type="compositionally biased region" description="Low complexity" evidence="7">
    <location>
        <begin position="507"/>
        <end position="523"/>
    </location>
</feature>
<proteinExistence type="inferred from homology"/>
<reference evidence="9" key="1">
    <citation type="submission" date="2019-03" db="EMBL/GenBank/DDBJ databases">
        <title>Improved annotation for the trematode Fasciola hepatica.</title>
        <authorList>
            <person name="Choi Y.-J."/>
            <person name="Martin J."/>
            <person name="Mitreva M."/>
        </authorList>
    </citation>
    <scope>NUCLEOTIDE SEQUENCE [LARGE SCALE GENOMIC DNA]</scope>
</reference>
<sequence>MTADGALEIDLYDNIDEDFVQEYSDLAELYDDVITPSSKASRVETIVSTQSSSASSKAILSTSNHTGKRVALYVGHLTWWTTDQDLLEAANGVGINDVIEIKFHENRQNGQSKGFCVMVFGSEQSVMLALEKLPKVEIHGQNPVVTQCTKQNLNLFEKAAGSDTQPTPRTRSDELFSKNTGPSSSVSSSSSRVPPPLMATPTMPASLGFSLRNNSSLMGQAITNIRQISNSVTNSLQQALVSQSIQSGLNASQQMAQFPNTLPAATNVLLPHLVPPMPLSGSTSMLPTAFGIHNALPTSMASSNPHVNHSLIPQPVPVPSAVPPPLMQIGTSGNQTPMRSQQFDNYGRPVIHTYTPASAGKLSESEFEDILQRNKTVSSSAINRAVQDAASGDYASAIETLVTAISLIKQSKISNDDRCKILINSLQDTLHGIESKSYGLKGSSRRRRRSYSDSGSEGGIDSYGSSAAGGGSNARHHRDRSNRSRSRDRRDRHDRHDRHRHSRDRTSNSSASYYGSQSSGLQLPNSGSLSGVALPALGSGQGSGSGNAGGTSDRYRDSRYHH</sequence>
<dbReference type="Pfam" id="PF25524">
    <property type="entry name" value="RSLD_CPSF6"/>
    <property type="match status" value="1"/>
</dbReference>
<dbReference type="SMART" id="SM00360">
    <property type="entry name" value="RRM"/>
    <property type="match status" value="1"/>
</dbReference>
<dbReference type="PANTHER" id="PTHR23204">
    <property type="entry name" value="CLEAVAGE AND POLYADENYLATION SPECIFIC FACTOR"/>
    <property type="match status" value="1"/>
</dbReference>
<accession>A0A4E0QWU1</accession>
<evidence type="ECO:0000313" key="9">
    <source>
        <dbReference type="EMBL" id="THD19589.1"/>
    </source>
</evidence>
<keyword evidence="4" id="KW-0507">mRNA processing</keyword>
<dbReference type="Proteomes" id="UP000230066">
    <property type="component" value="Unassembled WGS sequence"/>
</dbReference>
<evidence type="ECO:0000256" key="2">
    <source>
        <dbReference type="ARBA" id="ARBA00006265"/>
    </source>
</evidence>
<dbReference type="CDD" id="cd12643">
    <property type="entry name" value="RRM_CFIm68"/>
    <property type="match status" value="1"/>
</dbReference>
<organism evidence="9 10">
    <name type="scientific">Fasciola hepatica</name>
    <name type="common">Liver fluke</name>
    <dbReference type="NCBI Taxonomy" id="6192"/>
    <lineage>
        <taxon>Eukaryota</taxon>
        <taxon>Metazoa</taxon>
        <taxon>Spiralia</taxon>
        <taxon>Lophotrochozoa</taxon>
        <taxon>Platyhelminthes</taxon>
        <taxon>Trematoda</taxon>
        <taxon>Digenea</taxon>
        <taxon>Plagiorchiida</taxon>
        <taxon>Echinostomata</taxon>
        <taxon>Echinostomatoidea</taxon>
        <taxon>Fasciolidae</taxon>
        <taxon>Fasciola</taxon>
    </lineage>
</organism>
<dbReference type="PROSITE" id="PS50102">
    <property type="entry name" value="RRM"/>
    <property type="match status" value="1"/>
</dbReference>
<evidence type="ECO:0000256" key="5">
    <source>
        <dbReference type="ARBA" id="ARBA00023242"/>
    </source>
</evidence>
<dbReference type="InterPro" id="IPR034772">
    <property type="entry name" value="CPSF6/7"/>
</dbReference>
<evidence type="ECO:0000256" key="1">
    <source>
        <dbReference type="ARBA" id="ARBA00004123"/>
    </source>
</evidence>
<dbReference type="EMBL" id="JXXN02006054">
    <property type="protein sequence ID" value="THD19589.1"/>
    <property type="molecule type" value="Genomic_DNA"/>
</dbReference>
<name>A0A4E0QWU1_FASHE</name>
<feature type="compositionally biased region" description="Low complexity" evidence="7">
    <location>
        <begin position="182"/>
        <end position="192"/>
    </location>
</feature>
<feature type="compositionally biased region" description="Gly residues" evidence="7">
    <location>
        <begin position="539"/>
        <end position="549"/>
    </location>
</feature>
<keyword evidence="5" id="KW-0539">Nucleus</keyword>
<evidence type="ECO:0000313" key="10">
    <source>
        <dbReference type="Proteomes" id="UP000230066"/>
    </source>
</evidence>
<evidence type="ECO:0000256" key="6">
    <source>
        <dbReference type="PROSITE-ProRule" id="PRU00176"/>
    </source>
</evidence>
<dbReference type="InterPro" id="IPR034769">
    <property type="entry name" value="CPSF6_RRM"/>
</dbReference>
<feature type="domain" description="RRM" evidence="8">
    <location>
        <begin position="70"/>
        <end position="150"/>
    </location>
</feature>
<comment type="similarity">
    <text evidence="2">Belongs to the RRM CPSF6/7 family.</text>
</comment>
<protein>
    <recommendedName>
        <fullName evidence="3">Cleavage and polyadenylation specificity factor subunit 6</fullName>
    </recommendedName>
</protein>
<evidence type="ECO:0000259" key="8">
    <source>
        <dbReference type="PROSITE" id="PS50102"/>
    </source>
</evidence>
<feature type="region of interest" description="Disordered" evidence="7">
    <location>
        <begin position="436"/>
        <end position="562"/>
    </location>
</feature>